<evidence type="ECO:0000256" key="4">
    <source>
        <dbReference type="ARBA" id="ARBA00022989"/>
    </source>
</evidence>
<dbReference type="AlphaFoldDB" id="A0A2S1LWV3"/>
<keyword evidence="3 6" id="KW-0812">Transmembrane</keyword>
<dbReference type="Pfam" id="PF00375">
    <property type="entry name" value="SDF"/>
    <property type="match status" value="1"/>
</dbReference>
<evidence type="ECO:0000313" key="7">
    <source>
        <dbReference type="EMBL" id="AWG42779.1"/>
    </source>
</evidence>
<comment type="subcellular location">
    <subcellularLocation>
        <location evidence="1">Membrane</location>
        <topology evidence="1">Multi-pass membrane protein</topology>
    </subcellularLocation>
</comment>
<evidence type="ECO:0000256" key="2">
    <source>
        <dbReference type="ARBA" id="ARBA00022448"/>
    </source>
</evidence>
<keyword evidence="4 6" id="KW-1133">Transmembrane helix</keyword>
<feature type="transmembrane region" description="Helical" evidence="6">
    <location>
        <begin position="134"/>
        <end position="151"/>
    </location>
</feature>
<proteinExistence type="predicted"/>
<keyword evidence="5 6" id="KW-0472">Membrane</keyword>
<accession>A0A2S1LWV3</accession>
<keyword evidence="8" id="KW-1185">Reference proteome</keyword>
<dbReference type="GO" id="GO:0016020">
    <property type="term" value="C:membrane"/>
    <property type="evidence" value="ECO:0007669"/>
    <property type="project" value="UniProtKB-SubCell"/>
</dbReference>
<feature type="transmembrane region" description="Helical" evidence="6">
    <location>
        <begin position="285"/>
        <end position="306"/>
    </location>
</feature>
<name>A0A2S1LWV3_9SPIR</name>
<feature type="transmembrane region" description="Helical" evidence="6">
    <location>
        <begin position="172"/>
        <end position="191"/>
    </location>
</feature>
<evidence type="ECO:0000313" key="8">
    <source>
        <dbReference type="Proteomes" id="UP000244655"/>
    </source>
</evidence>
<feature type="transmembrane region" description="Helical" evidence="6">
    <location>
        <begin position="7"/>
        <end position="26"/>
    </location>
</feature>
<evidence type="ECO:0000256" key="1">
    <source>
        <dbReference type="ARBA" id="ARBA00004141"/>
    </source>
</evidence>
<dbReference type="InterPro" id="IPR036458">
    <property type="entry name" value="Na:dicarbo_symporter_sf"/>
</dbReference>
<dbReference type="SUPFAM" id="SSF118215">
    <property type="entry name" value="Proton glutamate symport protein"/>
    <property type="match status" value="1"/>
</dbReference>
<feature type="transmembrane region" description="Helical" evidence="6">
    <location>
        <begin position="312"/>
        <end position="333"/>
    </location>
</feature>
<dbReference type="EMBL" id="CP025785">
    <property type="protein sequence ID" value="AWG42779.1"/>
    <property type="molecule type" value="Genomic_DNA"/>
</dbReference>
<reference evidence="7 8" key="1">
    <citation type="submission" date="2018-01" db="EMBL/GenBank/DDBJ databases">
        <title>Genome sequence of Borrelia tachyglossi.</title>
        <authorList>
            <person name="Gofton A.W."/>
        </authorList>
    </citation>
    <scope>NUCLEOTIDE SEQUENCE [LARGE SCALE GENOMIC DNA]</scope>
    <source>
        <strain evidence="7 8">Bc-F10-1268</strain>
    </source>
</reference>
<gene>
    <name evidence="7" type="ORF">CR532_02050</name>
</gene>
<feature type="transmembrane region" description="Helical" evidence="6">
    <location>
        <begin position="32"/>
        <end position="57"/>
    </location>
</feature>
<dbReference type="Gene3D" id="1.10.3860.10">
    <property type="entry name" value="Sodium:dicarboxylate symporter"/>
    <property type="match status" value="1"/>
</dbReference>
<dbReference type="RefSeq" id="WP_108729179.1">
    <property type="nucleotide sequence ID" value="NZ_CP025785.1"/>
</dbReference>
<feature type="transmembrane region" description="Helical" evidence="6">
    <location>
        <begin position="203"/>
        <end position="230"/>
    </location>
</feature>
<feature type="transmembrane region" description="Helical" evidence="6">
    <location>
        <begin position="365"/>
        <end position="388"/>
    </location>
</feature>
<dbReference type="OrthoDB" id="350276at2"/>
<evidence type="ECO:0000256" key="6">
    <source>
        <dbReference type="SAM" id="Phobius"/>
    </source>
</evidence>
<protein>
    <submittedName>
        <fullName evidence="7">Dicarboxylate/amino acid:cation symporter</fullName>
    </submittedName>
</protein>
<dbReference type="GO" id="GO:0015293">
    <property type="term" value="F:symporter activity"/>
    <property type="evidence" value="ECO:0007669"/>
    <property type="project" value="InterPro"/>
</dbReference>
<organism evidence="7 8">
    <name type="scientific">Candidatus Borreliella tachyglossi</name>
    <dbReference type="NCBI Taxonomy" id="1964448"/>
    <lineage>
        <taxon>Bacteria</taxon>
        <taxon>Pseudomonadati</taxon>
        <taxon>Spirochaetota</taxon>
        <taxon>Spirochaetia</taxon>
        <taxon>Spirochaetales</taxon>
        <taxon>Borreliaceae</taxon>
        <taxon>Borreliella</taxon>
    </lineage>
</organism>
<dbReference type="InterPro" id="IPR001991">
    <property type="entry name" value="Na-dicarboxylate_symporter"/>
</dbReference>
<sequence>MNTKIKFFLTIPIGILIGLFFPSESYNTLSHIFIRLAYFSLIPFLIFSIPLGIENIIENKKFRKLFGKTIYYGILINFIGVITSIIVATIYLPQRIPILDKNIQNLYIFNKSEFLETFFPKNILTIITSSNPNLLSIYIISIIIGTSFYYAKQKGRMARELILSISNLFYNANGIVVNILNVGVIFITAAYTINLRNFKNYQYYLNSIIFFSVWTIIIILIIIPIISYNLTKNLKLAYKSILISIQNIIFAGLTMDTYAPYSILIEDIKNERINIKKSIITNIPIINFISKFGTIFISTISFFIILKSYSSLPISIYEISYMSVLAFIFIFAFPHIPNSLIYIITMLCSTYTKGIELSYSTITPVLPILMSLALMIDFTFNVAILHIVDFNDLQET</sequence>
<evidence type="ECO:0000256" key="5">
    <source>
        <dbReference type="ARBA" id="ARBA00023136"/>
    </source>
</evidence>
<dbReference type="Proteomes" id="UP000244655">
    <property type="component" value="Chromosome"/>
</dbReference>
<feature type="transmembrane region" description="Helical" evidence="6">
    <location>
        <begin position="69"/>
        <end position="92"/>
    </location>
</feature>
<evidence type="ECO:0000256" key="3">
    <source>
        <dbReference type="ARBA" id="ARBA00022692"/>
    </source>
</evidence>
<keyword evidence="2" id="KW-0813">Transport</keyword>